<dbReference type="EMBL" id="JBBPBN010000912">
    <property type="protein sequence ID" value="KAK8481380.1"/>
    <property type="molecule type" value="Genomic_DNA"/>
</dbReference>
<evidence type="ECO:0000259" key="2">
    <source>
        <dbReference type="Pfam" id="PF13966"/>
    </source>
</evidence>
<keyword evidence="4" id="KW-1185">Reference proteome</keyword>
<evidence type="ECO:0000259" key="1">
    <source>
        <dbReference type="Pfam" id="PF13456"/>
    </source>
</evidence>
<dbReference type="Gene3D" id="3.30.420.10">
    <property type="entry name" value="Ribonuclease H-like superfamily/Ribonuclease H"/>
    <property type="match status" value="1"/>
</dbReference>
<feature type="domain" description="Reverse transcriptase zinc-binding" evidence="2">
    <location>
        <begin position="87"/>
        <end position="159"/>
    </location>
</feature>
<sequence>MDCRFVTTFLSNWKAFVRTSGLIGGFDPNTALAMVITPAFWLLRPANATAGVFPRLYWNWIKPIGKTKTFSGYRIFVMRRFSGQCAAEAKWLEVVWRGVAPPKVETFTWLAILGRIPVKVELLKRGITSLANDLCPLCGKFPETVSHLLLSCMVTWKLWMKFASYWGVELVLSDSPYSFLLCWHDIRAGGSTDSIWHVIPYVILWSIWLFRNEMTFKGFILDEDQILYVAKSRLASWYKAKFPLIVISNDSLIFDPSLADKVNSFNTCPNSKIVWKPPPVGFLKLNVDGAVSKNGLGCGVGGILRNNNGECLLSFSEQIGQGPPILAELQAMKMGCWFFLNLDGATTIDSS</sequence>
<dbReference type="InterPro" id="IPR026960">
    <property type="entry name" value="RVT-Znf"/>
</dbReference>
<dbReference type="InterPro" id="IPR002156">
    <property type="entry name" value="RNaseH_domain"/>
</dbReference>
<dbReference type="PANTHER" id="PTHR47074">
    <property type="entry name" value="BNAC02G40300D PROTEIN"/>
    <property type="match status" value="1"/>
</dbReference>
<reference evidence="3 4" key="1">
    <citation type="journal article" date="2024" name="G3 (Bethesda)">
        <title>Genome assembly of Hibiscus sabdariffa L. provides insights into metabolisms of medicinal natural products.</title>
        <authorList>
            <person name="Kim T."/>
        </authorList>
    </citation>
    <scope>NUCLEOTIDE SEQUENCE [LARGE SCALE GENOMIC DNA]</scope>
    <source>
        <strain evidence="3">TK-2024</strain>
        <tissue evidence="3">Old leaves</tissue>
    </source>
</reference>
<evidence type="ECO:0008006" key="5">
    <source>
        <dbReference type="Google" id="ProtNLM"/>
    </source>
</evidence>
<proteinExistence type="predicted"/>
<protein>
    <recommendedName>
        <fullName evidence="5">Reverse transcriptase zinc-binding domain-containing protein</fullName>
    </recommendedName>
</protein>
<feature type="domain" description="RNase H type-1" evidence="1">
    <location>
        <begin position="286"/>
        <end position="342"/>
    </location>
</feature>
<evidence type="ECO:0000313" key="4">
    <source>
        <dbReference type="Proteomes" id="UP001396334"/>
    </source>
</evidence>
<name>A0ABR1ZLD3_9ROSI</name>
<organism evidence="3 4">
    <name type="scientific">Hibiscus sabdariffa</name>
    <name type="common">roselle</name>
    <dbReference type="NCBI Taxonomy" id="183260"/>
    <lineage>
        <taxon>Eukaryota</taxon>
        <taxon>Viridiplantae</taxon>
        <taxon>Streptophyta</taxon>
        <taxon>Embryophyta</taxon>
        <taxon>Tracheophyta</taxon>
        <taxon>Spermatophyta</taxon>
        <taxon>Magnoliopsida</taxon>
        <taxon>eudicotyledons</taxon>
        <taxon>Gunneridae</taxon>
        <taxon>Pentapetalae</taxon>
        <taxon>rosids</taxon>
        <taxon>malvids</taxon>
        <taxon>Malvales</taxon>
        <taxon>Malvaceae</taxon>
        <taxon>Malvoideae</taxon>
        <taxon>Hibiscus</taxon>
    </lineage>
</organism>
<dbReference type="InterPro" id="IPR036397">
    <property type="entry name" value="RNaseH_sf"/>
</dbReference>
<dbReference type="Pfam" id="PF13966">
    <property type="entry name" value="zf-RVT"/>
    <property type="match status" value="1"/>
</dbReference>
<comment type="caution">
    <text evidence="3">The sequence shown here is derived from an EMBL/GenBank/DDBJ whole genome shotgun (WGS) entry which is preliminary data.</text>
</comment>
<accession>A0ABR1ZLD3</accession>
<dbReference type="InterPro" id="IPR052929">
    <property type="entry name" value="RNase_H-like_EbsB-rel"/>
</dbReference>
<dbReference type="PANTHER" id="PTHR47074:SF11">
    <property type="entry name" value="REVERSE TRANSCRIPTASE-LIKE PROTEIN"/>
    <property type="match status" value="1"/>
</dbReference>
<evidence type="ECO:0000313" key="3">
    <source>
        <dbReference type="EMBL" id="KAK8481380.1"/>
    </source>
</evidence>
<dbReference type="Proteomes" id="UP001396334">
    <property type="component" value="Unassembled WGS sequence"/>
</dbReference>
<gene>
    <name evidence="3" type="ORF">V6N11_066273</name>
</gene>
<dbReference type="Pfam" id="PF13456">
    <property type="entry name" value="RVT_3"/>
    <property type="match status" value="1"/>
</dbReference>